<dbReference type="Pfam" id="PF03564">
    <property type="entry name" value="DUF1759"/>
    <property type="match status" value="1"/>
</dbReference>
<dbReference type="PANTHER" id="PTHR22954">
    <property type="entry name" value="RETROVIRAL PROTEASE-RELATED"/>
    <property type="match status" value="1"/>
</dbReference>
<accession>A0A3M6TMR7</accession>
<dbReference type="EMBL" id="RCHS01003302">
    <property type="protein sequence ID" value="RMX42715.1"/>
    <property type="molecule type" value="Genomic_DNA"/>
</dbReference>
<evidence type="ECO:0000313" key="3">
    <source>
        <dbReference type="Proteomes" id="UP000275408"/>
    </source>
</evidence>
<dbReference type="AlphaFoldDB" id="A0A3M6TMR7"/>
<feature type="region of interest" description="Disordered" evidence="1">
    <location>
        <begin position="106"/>
        <end position="132"/>
    </location>
</feature>
<evidence type="ECO:0000256" key="1">
    <source>
        <dbReference type="SAM" id="MobiDB-lite"/>
    </source>
</evidence>
<dbReference type="Proteomes" id="UP000275408">
    <property type="component" value="Unassembled WGS sequence"/>
</dbReference>
<dbReference type="PANTHER" id="PTHR22954:SF3">
    <property type="entry name" value="PROTEIN CBG08539"/>
    <property type="match status" value="1"/>
</dbReference>
<sequence length="308" mass="34825">MSQSGKKKLKNLRKFRDGHRKFVEKTIEDAKGLIAEGNLIAVKRLKFLRTALETKYLELQSLDREIVDLVDDVEVVDTEVCESCELMSSIQKCIVDIESVLEAQESKGKSQKSPSVVQPGSPESAGTSQGHVSKAFTHAKLPKLELKKFHGNPMHWYPFWESFESAVHKNPNLSSVDKFNYLKSLLTGTAQSLVTGLALTSANYEKAVDLLKPKFGNRQMVISSHIEVLTKLPKVESIGEVKKLRSLYDTVEFHVRGLEGMEISSEMYGCFLIPIVMQKLPEEFRIAITRNLESETWNLKDILVEFHK</sequence>
<keyword evidence="3" id="KW-1185">Reference proteome</keyword>
<dbReference type="InterPro" id="IPR005312">
    <property type="entry name" value="DUF1759"/>
</dbReference>
<gene>
    <name evidence="2" type="ORF">pdam_00024823</name>
</gene>
<protein>
    <submittedName>
        <fullName evidence="2">Uncharacterized protein</fullName>
    </submittedName>
</protein>
<organism evidence="2 3">
    <name type="scientific">Pocillopora damicornis</name>
    <name type="common">Cauliflower coral</name>
    <name type="synonym">Millepora damicornis</name>
    <dbReference type="NCBI Taxonomy" id="46731"/>
    <lineage>
        <taxon>Eukaryota</taxon>
        <taxon>Metazoa</taxon>
        <taxon>Cnidaria</taxon>
        <taxon>Anthozoa</taxon>
        <taxon>Hexacorallia</taxon>
        <taxon>Scleractinia</taxon>
        <taxon>Astrocoeniina</taxon>
        <taxon>Pocilloporidae</taxon>
        <taxon>Pocillopora</taxon>
    </lineage>
</organism>
<evidence type="ECO:0000313" key="2">
    <source>
        <dbReference type="EMBL" id="RMX42715.1"/>
    </source>
</evidence>
<name>A0A3M6TMR7_POCDA</name>
<dbReference type="OrthoDB" id="5981534at2759"/>
<reference evidence="2 3" key="1">
    <citation type="journal article" date="2018" name="Sci. Rep.">
        <title>Comparative analysis of the Pocillopora damicornis genome highlights role of immune system in coral evolution.</title>
        <authorList>
            <person name="Cunning R."/>
            <person name="Bay R.A."/>
            <person name="Gillette P."/>
            <person name="Baker A.C."/>
            <person name="Traylor-Knowles N."/>
        </authorList>
    </citation>
    <scope>NUCLEOTIDE SEQUENCE [LARGE SCALE GENOMIC DNA]</scope>
    <source>
        <strain evidence="2">RSMAS</strain>
        <tissue evidence="2">Whole animal</tissue>
    </source>
</reference>
<proteinExistence type="predicted"/>
<comment type="caution">
    <text evidence="2">The sequence shown here is derived from an EMBL/GenBank/DDBJ whole genome shotgun (WGS) entry which is preliminary data.</text>
</comment>